<protein>
    <recommendedName>
        <fullName evidence="8">Probable membrane transporter protein</fullName>
    </recommendedName>
</protein>
<name>A0ABQ0MS15_9GAMM</name>
<sequence>MLELLMNEMARLSLGTIMLLCAIAIIAGFLRGLAGFGSGMLMAGPMALLLEPTIAVATIIILETCISLPLMKAAKQDVNWSLVKRLLLGAIFIAPFGVLSLQVLSAKSAGQVISLLVIIAALALLFGYKRKESSTKVKEITVGGVSGFFCGIAGISGPPVVLYLLSWRHNHMEIRATLIYYFGFIDFYVLIVLLIIDDFSMLPFIIALACFPFMWFGATLGCKKLASTNPTQYKSWALSTIIVGNVISLIAVLLR</sequence>
<dbReference type="Proteomes" id="UP000197068">
    <property type="component" value="Unassembled WGS sequence"/>
</dbReference>
<comment type="subcellular location">
    <subcellularLocation>
        <location evidence="1 8">Cell membrane</location>
        <topology evidence="1 8">Multi-pass membrane protein</topology>
    </subcellularLocation>
</comment>
<evidence type="ECO:0000256" key="3">
    <source>
        <dbReference type="ARBA" id="ARBA00022448"/>
    </source>
</evidence>
<feature type="transmembrane region" description="Helical" evidence="8">
    <location>
        <begin position="54"/>
        <end position="74"/>
    </location>
</feature>
<evidence type="ECO:0000313" key="10">
    <source>
        <dbReference type="Proteomes" id="UP000197068"/>
    </source>
</evidence>
<organism evidence="9 10">
    <name type="scientific">Colwellia marinimaniae</name>
    <dbReference type="NCBI Taxonomy" id="1513592"/>
    <lineage>
        <taxon>Bacteria</taxon>
        <taxon>Pseudomonadati</taxon>
        <taxon>Pseudomonadota</taxon>
        <taxon>Gammaproteobacteria</taxon>
        <taxon>Alteromonadales</taxon>
        <taxon>Colwelliaceae</taxon>
        <taxon>Colwellia</taxon>
    </lineage>
</organism>
<feature type="transmembrane region" description="Helical" evidence="8">
    <location>
        <begin position="86"/>
        <end position="104"/>
    </location>
</feature>
<evidence type="ECO:0000256" key="8">
    <source>
        <dbReference type="RuleBase" id="RU363041"/>
    </source>
</evidence>
<feature type="transmembrane region" description="Helical" evidence="8">
    <location>
        <begin position="110"/>
        <end position="128"/>
    </location>
</feature>
<feature type="transmembrane region" description="Helical" evidence="8">
    <location>
        <begin position="140"/>
        <end position="166"/>
    </location>
</feature>
<keyword evidence="4 8" id="KW-1003">Cell membrane</keyword>
<dbReference type="RefSeq" id="WP_082606512.1">
    <property type="nucleotide sequence ID" value="NZ_BDQM01000004.1"/>
</dbReference>
<comment type="caution">
    <text evidence="9">The sequence shown here is derived from an EMBL/GenBank/DDBJ whole genome shotgun (WGS) entry which is preliminary data.</text>
</comment>
<comment type="similarity">
    <text evidence="2 8">Belongs to the 4-toluene sulfonate uptake permease (TSUP) (TC 2.A.102) family.</text>
</comment>
<keyword evidence="6 8" id="KW-1133">Transmembrane helix</keyword>
<dbReference type="InterPro" id="IPR002781">
    <property type="entry name" value="TM_pro_TauE-like"/>
</dbReference>
<evidence type="ECO:0000256" key="4">
    <source>
        <dbReference type="ARBA" id="ARBA00022475"/>
    </source>
</evidence>
<feature type="transmembrane region" description="Helical" evidence="8">
    <location>
        <begin position="12"/>
        <end position="34"/>
    </location>
</feature>
<accession>A0ABQ0MS15</accession>
<proteinExistence type="inferred from homology"/>
<evidence type="ECO:0000256" key="7">
    <source>
        <dbReference type="ARBA" id="ARBA00023136"/>
    </source>
</evidence>
<keyword evidence="10" id="KW-1185">Reference proteome</keyword>
<dbReference type="EMBL" id="BDQM01000004">
    <property type="protein sequence ID" value="GAW95166.1"/>
    <property type="molecule type" value="Genomic_DNA"/>
</dbReference>
<gene>
    <name evidence="9" type="ORF">MTCD1_00765</name>
</gene>
<evidence type="ECO:0000256" key="5">
    <source>
        <dbReference type="ARBA" id="ARBA00022692"/>
    </source>
</evidence>
<evidence type="ECO:0000256" key="2">
    <source>
        <dbReference type="ARBA" id="ARBA00009142"/>
    </source>
</evidence>
<feature type="transmembrane region" description="Helical" evidence="8">
    <location>
        <begin position="203"/>
        <end position="221"/>
    </location>
</feature>
<evidence type="ECO:0000256" key="6">
    <source>
        <dbReference type="ARBA" id="ARBA00022989"/>
    </source>
</evidence>
<keyword evidence="5 8" id="KW-0812">Transmembrane</keyword>
<keyword evidence="3" id="KW-0813">Transport</keyword>
<dbReference type="Pfam" id="PF01925">
    <property type="entry name" value="TauE"/>
    <property type="match status" value="1"/>
</dbReference>
<evidence type="ECO:0000313" key="9">
    <source>
        <dbReference type="EMBL" id="GAW95166.1"/>
    </source>
</evidence>
<feature type="transmembrane region" description="Helical" evidence="8">
    <location>
        <begin position="178"/>
        <end position="196"/>
    </location>
</feature>
<reference evidence="9 10" key="1">
    <citation type="submission" date="2017-06" db="EMBL/GenBank/DDBJ databases">
        <title>Whole Genome Sequences of Colwellia marinimaniae MTCD1.</title>
        <authorList>
            <person name="Kusumoto H."/>
            <person name="Inoue M."/>
            <person name="Tanikawa K."/>
            <person name="Maeji H."/>
            <person name="Cameron J.H."/>
            <person name="Bartlett D.H."/>
        </authorList>
    </citation>
    <scope>NUCLEOTIDE SEQUENCE [LARGE SCALE GENOMIC DNA]</scope>
    <source>
        <strain evidence="9 10">MTCD1</strain>
    </source>
</reference>
<keyword evidence="7 8" id="KW-0472">Membrane</keyword>
<dbReference type="InterPro" id="IPR052017">
    <property type="entry name" value="TSUP"/>
</dbReference>
<evidence type="ECO:0000256" key="1">
    <source>
        <dbReference type="ARBA" id="ARBA00004651"/>
    </source>
</evidence>
<dbReference type="PANTHER" id="PTHR30269:SF37">
    <property type="entry name" value="MEMBRANE TRANSPORTER PROTEIN"/>
    <property type="match status" value="1"/>
</dbReference>
<dbReference type="PANTHER" id="PTHR30269">
    <property type="entry name" value="TRANSMEMBRANE PROTEIN YFCA"/>
    <property type="match status" value="1"/>
</dbReference>
<feature type="transmembrane region" description="Helical" evidence="8">
    <location>
        <begin position="233"/>
        <end position="254"/>
    </location>
</feature>